<sequence length="268" mass="29565">MTRLILLIPHFNNPAGLIKSLASIGPNEQCDVLVVDDGSTRAPIEHTAARNAFKAQGELRFLNLPVNRGIEHALNSGLSWISARGYELIARLDCGDENLPDRLAKQIAFLDSHPDVMLVGGAASFVDQAGAEQFVLRHPSEHAAITQTMRNNSAFIHPAVMFRTAALDSTGLYPLDMPAAEDYALFSEFTRQFKVANLPDVMIRYELDPNGISLSKRRQQLTSRLAVQKKYNDNSLAALVGMGRTQLLLLLPYSLVFKLKSILRAKKA</sequence>
<organism evidence="5 7">
    <name type="scientific">Iodobacter fluviatilis</name>
    <dbReference type="NCBI Taxonomy" id="537"/>
    <lineage>
        <taxon>Bacteria</taxon>
        <taxon>Pseudomonadati</taxon>
        <taxon>Pseudomonadota</taxon>
        <taxon>Betaproteobacteria</taxon>
        <taxon>Neisseriales</taxon>
        <taxon>Chitinibacteraceae</taxon>
        <taxon>Iodobacter</taxon>
    </lineage>
</organism>
<evidence type="ECO:0000259" key="4">
    <source>
        <dbReference type="Pfam" id="PF00535"/>
    </source>
</evidence>
<dbReference type="Gene3D" id="3.90.550.10">
    <property type="entry name" value="Spore Coat Polysaccharide Biosynthesis Protein SpsA, Chain A"/>
    <property type="match status" value="1"/>
</dbReference>
<dbReference type="Proteomes" id="UP000255108">
    <property type="component" value="Unassembled WGS sequence"/>
</dbReference>
<dbReference type="EMBL" id="SMBT01000001">
    <property type="protein sequence ID" value="TCU89988.1"/>
    <property type="molecule type" value="Genomic_DNA"/>
</dbReference>
<evidence type="ECO:0000256" key="1">
    <source>
        <dbReference type="ARBA" id="ARBA00006739"/>
    </source>
</evidence>
<dbReference type="RefSeq" id="WP_165928566.1">
    <property type="nucleotide sequence ID" value="NZ_CAWOLO010000001.1"/>
</dbReference>
<accession>A0A377Q2K8</accession>
<dbReference type="InterPro" id="IPR050834">
    <property type="entry name" value="Glycosyltransf_2"/>
</dbReference>
<evidence type="ECO:0000256" key="3">
    <source>
        <dbReference type="ARBA" id="ARBA00022679"/>
    </source>
</evidence>
<name>A0A377Q2K8_9NEIS</name>
<evidence type="ECO:0000313" key="6">
    <source>
        <dbReference type="EMBL" id="TCU89988.1"/>
    </source>
</evidence>
<dbReference type="Proteomes" id="UP000295794">
    <property type="component" value="Unassembled WGS sequence"/>
</dbReference>
<evidence type="ECO:0000313" key="8">
    <source>
        <dbReference type="Proteomes" id="UP000295794"/>
    </source>
</evidence>
<reference evidence="6 8" key="2">
    <citation type="submission" date="2019-03" db="EMBL/GenBank/DDBJ databases">
        <title>Genomic Encyclopedia of Type Strains, Phase IV (KMG-IV): sequencing the most valuable type-strain genomes for metagenomic binning, comparative biology and taxonomic classification.</title>
        <authorList>
            <person name="Goeker M."/>
        </authorList>
    </citation>
    <scope>NUCLEOTIDE SEQUENCE [LARGE SCALE GENOMIC DNA]</scope>
    <source>
        <strain evidence="6 8">DSM 3764</strain>
    </source>
</reference>
<evidence type="ECO:0000313" key="5">
    <source>
        <dbReference type="EMBL" id="STQ89015.1"/>
    </source>
</evidence>
<dbReference type="PANTHER" id="PTHR43685:SF5">
    <property type="entry name" value="GLYCOSYLTRANSFERASE EPSE-RELATED"/>
    <property type="match status" value="1"/>
</dbReference>
<proteinExistence type="inferred from homology"/>
<dbReference type="SUPFAM" id="SSF53448">
    <property type="entry name" value="Nucleotide-diphospho-sugar transferases"/>
    <property type="match status" value="1"/>
</dbReference>
<gene>
    <name evidence="6" type="ORF">EV682_1017</name>
    <name evidence="5" type="ORF">NCTC11159_00026</name>
</gene>
<dbReference type="AlphaFoldDB" id="A0A377Q2K8"/>
<dbReference type="InterPro" id="IPR029044">
    <property type="entry name" value="Nucleotide-diphossugar_trans"/>
</dbReference>
<dbReference type="Pfam" id="PF00535">
    <property type="entry name" value="Glycos_transf_2"/>
    <property type="match status" value="1"/>
</dbReference>
<dbReference type="PANTHER" id="PTHR43685">
    <property type="entry name" value="GLYCOSYLTRANSFERASE"/>
    <property type="match status" value="1"/>
</dbReference>
<comment type="similarity">
    <text evidence="1">Belongs to the glycosyltransferase 2 family.</text>
</comment>
<evidence type="ECO:0000313" key="7">
    <source>
        <dbReference type="Proteomes" id="UP000255108"/>
    </source>
</evidence>
<keyword evidence="8" id="KW-1185">Reference proteome</keyword>
<dbReference type="GO" id="GO:0016757">
    <property type="term" value="F:glycosyltransferase activity"/>
    <property type="evidence" value="ECO:0007669"/>
    <property type="project" value="UniProtKB-KW"/>
</dbReference>
<evidence type="ECO:0000256" key="2">
    <source>
        <dbReference type="ARBA" id="ARBA00022676"/>
    </source>
</evidence>
<reference evidence="5 7" key="1">
    <citation type="submission" date="2018-06" db="EMBL/GenBank/DDBJ databases">
        <authorList>
            <consortium name="Pathogen Informatics"/>
            <person name="Doyle S."/>
        </authorList>
    </citation>
    <scope>NUCLEOTIDE SEQUENCE [LARGE SCALE GENOMIC DNA]</scope>
    <source>
        <strain evidence="5 7">NCTC11159</strain>
    </source>
</reference>
<feature type="domain" description="Glycosyltransferase 2-like" evidence="4">
    <location>
        <begin position="7"/>
        <end position="166"/>
    </location>
</feature>
<keyword evidence="3 5" id="KW-0808">Transferase</keyword>
<keyword evidence="2" id="KW-0328">Glycosyltransferase</keyword>
<dbReference type="InterPro" id="IPR001173">
    <property type="entry name" value="Glyco_trans_2-like"/>
</dbReference>
<dbReference type="EMBL" id="UGHR01000001">
    <property type="protein sequence ID" value="STQ89015.1"/>
    <property type="molecule type" value="Genomic_DNA"/>
</dbReference>
<protein>
    <submittedName>
        <fullName evidence="6">Glycosyl transferase family 2</fullName>
    </submittedName>
    <submittedName>
        <fullName evidence="5">Mycofactocin system glycosyltransferase</fullName>
    </submittedName>
</protein>